<proteinExistence type="predicted"/>
<comment type="caution">
    <text evidence="1">The sequence shown here is derived from an EMBL/GenBank/DDBJ whole genome shotgun (WGS) entry which is preliminary data.</text>
</comment>
<name>A0A401FPQ4_9LACO</name>
<reference evidence="1 2" key="1">
    <citation type="submission" date="2017-11" db="EMBL/GenBank/DDBJ databases">
        <title>Draft Genome Sequence of Lactobacillus curieae NBRC 111893 isolated from Koso, a Japanese sugar-Vegetable Fermented Beverage.</title>
        <authorList>
            <person name="Chiou T.Y."/>
            <person name="Oshima K."/>
            <person name="Suda W."/>
            <person name="Hattori M."/>
            <person name="Takahashi T."/>
        </authorList>
    </citation>
    <scope>NUCLEOTIDE SEQUENCE [LARGE SCALE GENOMIC DNA]</scope>
    <source>
        <strain evidence="1 2">NBRC111893</strain>
    </source>
</reference>
<dbReference type="Proteomes" id="UP000286974">
    <property type="component" value="Unassembled WGS sequence"/>
</dbReference>
<sequence length="55" mass="6472">MGIVYEFKGFSDGINISIKTDIGYVSFSVPNSQIKYRWYTDMIDWKEEENEEGKI</sequence>
<evidence type="ECO:0000313" key="2">
    <source>
        <dbReference type="Proteomes" id="UP000286974"/>
    </source>
</evidence>
<dbReference type="EMBL" id="BEXA01000008">
    <property type="protein sequence ID" value="GAY74258.1"/>
    <property type="molecule type" value="Genomic_DNA"/>
</dbReference>
<dbReference type="AlphaFoldDB" id="A0A401FPQ4"/>
<accession>A0A401FPQ4</accession>
<gene>
    <name evidence="1" type="ORF">NBRC111893_2404</name>
</gene>
<keyword evidence="2" id="KW-1185">Reference proteome</keyword>
<protein>
    <submittedName>
        <fullName evidence="1">Uncharacterized protein</fullName>
    </submittedName>
</protein>
<evidence type="ECO:0000313" key="1">
    <source>
        <dbReference type="EMBL" id="GAY74258.1"/>
    </source>
</evidence>
<organism evidence="1 2">
    <name type="scientific">Lentilactobacillus kosonis</name>
    <dbReference type="NCBI Taxonomy" id="2810561"/>
    <lineage>
        <taxon>Bacteria</taxon>
        <taxon>Bacillati</taxon>
        <taxon>Bacillota</taxon>
        <taxon>Bacilli</taxon>
        <taxon>Lactobacillales</taxon>
        <taxon>Lactobacillaceae</taxon>
        <taxon>Lentilactobacillus</taxon>
    </lineage>
</organism>